<evidence type="ECO:0000313" key="1">
    <source>
        <dbReference type="EMBL" id="CAD9596476.1"/>
    </source>
</evidence>
<evidence type="ECO:0008006" key="2">
    <source>
        <dbReference type="Google" id="ProtNLM"/>
    </source>
</evidence>
<dbReference type="EMBL" id="HBGW01057296">
    <property type="protein sequence ID" value="CAD9596476.1"/>
    <property type="molecule type" value="Transcribed_RNA"/>
</dbReference>
<dbReference type="InterPro" id="IPR016024">
    <property type="entry name" value="ARM-type_fold"/>
</dbReference>
<accession>A0A7S2PFF0</accession>
<dbReference type="SUPFAM" id="SSF48371">
    <property type="entry name" value="ARM repeat"/>
    <property type="match status" value="1"/>
</dbReference>
<name>A0A7S2PFF0_9DINO</name>
<gene>
    <name evidence="1" type="ORF">BRAN1462_LOCUS36417</name>
</gene>
<dbReference type="AlphaFoldDB" id="A0A7S2PFF0"/>
<reference evidence="1" key="1">
    <citation type="submission" date="2021-01" db="EMBL/GenBank/DDBJ databases">
        <authorList>
            <person name="Corre E."/>
            <person name="Pelletier E."/>
            <person name="Niang G."/>
            <person name="Scheremetjew M."/>
            <person name="Finn R."/>
            <person name="Kale V."/>
            <person name="Holt S."/>
            <person name="Cochrane G."/>
            <person name="Meng A."/>
            <person name="Brown T."/>
            <person name="Cohen L."/>
        </authorList>
    </citation>
    <scope>NUCLEOTIDE SEQUENCE</scope>
    <source>
        <strain evidence="1">RCC3387</strain>
    </source>
</reference>
<organism evidence="1">
    <name type="scientific">Zooxanthella nutricula</name>
    <dbReference type="NCBI Taxonomy" id="1333877"/>
    <lineage>
        <taxon>Eukaryota</taxon>
        <taxon>Sar</taxon>
        <taxon>Alveolata</taxon>
        <taxon>Dinophyceae</taxon>
        <taxon>Peridiniales</taxon>
        <taxon>Peridiniales incertae sedis</taxon>
        <taxon>Zooxanthella</taxon>
    </lineage>
</organism>
<sequence>MTTSLVVKNTFICAIGGEDPSPLSCRMRKAWTETTASRCANDEVVAPSAWTEGCGVSAAPVAPVCERVCLEDGAQDLRRAIAAGGRAVALNVLEELAGHICQVAMSLHGGPVLEDIVGLVAAGEAAPITRELLSQADRIGTNAHSAAVLCRLLEHASNEAHVEALFDAVLAGDVAVLCCHKFGYEVAVSIMSNGAARHQRAVAVAMFADEQRFARHRFASLVIAQSLLFRPVAECTKLASCFLLGNPGLASLACHKFGKAVVRTLLDDARFKPQVVGLLVAAGKKVAKDRFGRALLVEAGLALEGGLPAAASLVIAGA</sequence>
<dbReference type="Gene3D" id="1.25.10.10">
    <property type="entry name" value="Leucine-rich Repeat Variant"/>
    <property type="match status" value="1"/>
</dbReference>
<proteinExistence type="predicted"/>
<dbReference type="InterPro" id="IPR011989">
    <property type="entry name" value="ARM-like"/>
</dbReference>
<protein>
    <recommendedName>
        <fullName evidence="2">PUM-HD domain-containing protein</fullName>
    </recommendedName>
</protein>